<proteinExistence type="predicted"/>
<name>A0AAE0ZMX6_9GAST</name>
<dbReference type="AlphaFoldDB" id="A0AAE0ZMX6"/>
<feature type="region of interest" description="Disordered" evidence="1">
    <location>
        <begin position="1"/>
        <end position="51"/>
    </location>
</feature>
<accession>A0AAE0ZMX6</accession>
<dbReference type="EMBL" id="JAWDGP010003624">
    <property type="protein sequence ID" value="KAK3772374.1"/>
    <property type="molecule type" value="Genomic_DNA"/>
</dbReference>
<dbReference type="Proteomes" id="UP001283361">
    <property type="component" value="Unassembled WGS sequence"/>
</dbReference>
<evidence type="ECO:0000256" key="1">
    <source>
        <dbReference type="SAM" id="MobiDB-lite"/>
    </source>
</evidence>
<evidence type="ECO:0000313" key="2">
    <source>
        <dbReference type="EMBL" id="KAK3772374.1"/>
    </source>
</evidence>
<keyword evidence="3" id="KW-1185">Reference proteome</keyword>
<sequence>MESPDGETPTKPRSSGGSMKIKRQSSHKSSTKTKKKEIKKDSSDGADEKKFCMKNMIVTSYGKVASEPYSPLLCSRTNRRS</sequence>
<feature type="compositionally biased region" description="Basic residues" evidence="1">
    <location>
        <begin position="20"/>
        <end position="37"/>
    </location>
</feature>
<organism evidence="2 3">
    <name type="scientific">Elysia crispata</name>
    <name type="common">lettuce slug</name>
    <dbReference type="NCBI Taxonomy" id="231223"/>
    <lineage>
        <taxon>Eukaryota</taxon>
        <taxon>Metazoa</taxon>
        <taxon>Spiralia</taxon>
        <taxon>Lophotrochozoa</taxon>
        <taxon>Mollusca</taxon>
        <taxon>Gastropoda</taxon>
        <taxon>Heterobranchia</taxon>
        <taxon>Euthyneura</taxon>
        <taxon>Panpulmonata</taxon>
        <taxon>Sacoglossa</taxon>
        <taxon>Placobranchoidea</taxon>
        <taxon>Plakobranchidae</taxon>
        <taxon>Elysia</taxon>
    </lineage>
</organism>
<protein>
    <submittedName>
        <fullName evidence="2">Uncharacterized protein</fullName>
    </submittedName>
</protein>
<evidence type="ECO:0000313" key="3">
    <source>
        <dbReference type="Proteomes" id="UP001283361"/>
    </source>
</evidence>
<comment type="caution">
    <text evidence="2">The sequence shown here is derived from an EMBL/GenBank/DDBJ whole genome shotgun (WGS) entry which is preliminary data.</text>
</comment>
<feature type="compositionally biased region" description="Basic and acidic residues" evidence="1">
    <location>
        <begin position="38"/>
        <end position="51"/>
    </location>
</feature>
<gene>
    <name evidence="2" type="ORF">RRG08_031398</name>
</gene>
<reference evidence="2" key="1">
    <citation type="journal article" date="2023" name="G3 (Bethesda)">
        <title>A reference genome for the long-term kleptoplast-retaining sea slug Elysia crispata morphotype clarki.</title>
        <authorList>
            <person name="Eastman K.E."/>
            <person name="Pendleton A.L."/>
            <person name="Shaikh M.A."/>
            <person name="Suttiyut T."/>
            <person name="Ogas R."/>
            <person name="Tomko P."/>
            <person name="Gavelis G."/>
            <person name="Widhalm J.R."/>
            <person name="Wisecaver J.H."/>
        </authorList>
    </citation>
    <scope>NUCLEOTIDE SEQUENCE</scope>
    <source>
        <strain evidence="2">ECLA1</strain>
    </source>
</reference>